<dbReference type="OrthoDB" id="1937912at2759"/>
<evidence type="ECO:0000256" key="11">
    <source>
        <dbReference type="ARBA" id="ARBA00023212"/>
    </source>
</evidence>
<evidence type="ECO:0000256" key="6">
    <source>
        <dbReference type="ARBA" id="ARBA00022853"/>
    </source>
</evidence>
<protein>
    <recommendedName>
        <fullName evidence="4">histone acetyltransferase</fullName>
        <ecNumber evidence="4">2.3.1.48</ecNumber>
    </recommendedName>
</protein>
<keyword evidence="12" id="KW-0539">Nucleus</keyword>
<dbReference type="PROSITE" id="PS00633">
    <property type="entry name" value="BROMODOMAIN_1"/>
    <property type="match status" value="1"/>
</dbReference>
<dbReference type="GO" id="GO:0140672">
    <property type="term" value="C:ATAC complex"/>
    <property type="evidence" value="ECO:0007669"/>
    <property type="project" value="TreeGrafter"/>
</dbReference>
<dbReference type="AlphaFoldDB" id="A0A8J2S0F0"/>
<keyword evidence="7" id="KW-0805">Transcription regulation</keyword>
<feature type="domain" description="Bromo" evidence="17">
    <location>
        <begin position="704"/>
        <end position="774"/>
    </location>
</feature>
<dbReference type="GO" id="GO:0045944">
    <property type="term" value="P:positive regulation of transcription by RNA polymerase II"/>
    <property type="evidence" value="ECO:0007669"/>
    <property type="project" value="TreeGrafter"/>
</dbReference>
<dbReference type="InterPro" id="IPR037800">
    <property type="entry name" value="GCN5"/>
</dbReference>
<dbReference type="Gene3D" id="1.20.920.10">
    <property type="entry name" value="Bromodomain-like"/>
    <property type="match status" value="1"/>
</dbReference>
<dbReference type="GO" id="GO:0005813">
    <property type="term" value="C:centrosome"/>
    <property type="evidence" value="ECO:0007669"/>
    <property type="project" value="UniProtKB-SubCell"/>
</dbReference>
<gene>
    <name evidence="19" type="ORF">DGAL_LOCUS16190</name>
</gene>
<accession>A0A8J2S0F0</accession>
<dbReference type="PROSITE" id="PS50014">
    <property type="entry name" value="BROMODOMAIN_2"/>
    <property type="match status" value="1"/>
</dbReference>
<feature type="region of interest" description="Disordered" evidence="16">
    <location>
        <begin position="1"/>
        <end position="20"/>
    </location>
</feature>
<dbReference type="InterPro" id="IPR036427">
    <property type="entry name" value="Bromodomain-like_sf"/>
</dbReference>
<dbReference type="Pfam" id="PF00583">
    <property type="entry name" value="Acetyltransf_1"/>
    <property type="match status" value="1"/>
</dbReference>
<dbReference type="Pfam" id="PF06466">
    <property type="entry name" value="PCAF_N"/>
    <property type="match status" value="1"/>
</dbReference>
<dbReference type="InterPro" id="IPR018359">
    <property type="entry name" value="Bromodomain_CS"/>
</dbReference>
<evidence type="ECO:0000256" key="3">
    <source>
        <dbReference type="ARBA" id="ARBA00008607"/>
    </source>
</evidence>
<evidence type="ECO:0000313" key="19">
    <source>
        <dbReference type="EMBL" id="CAH0112471.1"/>
    </source>
</evidence>
<proteinExistence type="inferred from homology"/>
<sequence length="796" mass="91703">MTDTSNQVAPNSTSAAGVGANRLNNIQKIQLRKQQVREWPHPKKLEKLAVYSSCKFDENCKCNGWKNPATPPNVNNTIGMNVVLPSANLTDPCRSCSHNLSDHVSHLINSSNEELNQLLSLVVDIENLFVCVNKEEDPDNKQVYFCLFKLLRKCIMQMTKPVVEGPLGSPPFERLSISKGVTNFVMFKYSQQIPKEFQKMCDLAKMFIHCLNHWKLETPTQWKQHYPQADLSVYRISYTRWLCYCNVPSYCDSLPQYETSAIFGRSFLRLVYSTVQRQLMDRFLAEKDRLPPERRDMILNNFPKFLADMEMELGNDASPVWDPSYVHRPPNQQESIKGIYYIIIEPINLSTNSCEETLEENVSLPSTEATFHRLTTSGIVRSNSKDAEKNLLKRQVEIESSLEGDPKRVRLDDDISEETVATILAVINDPKKMLGPESVFPENAPRDEAAKQEERRGLISFHVVGNSLTQTVSKQTMSWLVGLQNVFSHQLPRMPKEYITRLHRTLALIKDGRPIGGICFRMFPIQGFTEIVFCAVTSSEQVKGYGTHLMNHIKDYHIKHNVLHFLTFADEYAIGYFKKQGFSKEIKLPKSVYNGYIKDYEGATLMGCELNPRIIYTEFTAIIRKQKEIVKHLIEMKQQEISQVHPGLNCFKDGVREIPIDSIPGLKLTGWRPSHGYGCKRVIEETFDSEQLYQALRSVLNQVRGHASSWPFLKPVDRAEVPDYYDHIKFPMDLKTMGDRLKNRYYIHRKLFMADISRMFSNCRHYNEADTEYCKCANALEKYYIAKMKDAGLWDK</sequence>
<keyword evidence="20" id="KW-1185">Reference proteome</keyword>
<evidence type="ECO:0000313" key="20">
    <source>
        <dbReference type="Proteomes" id="UP000789390"/>
    </source>
</evidence>
<dbReference type="SMART" id="SM00297">
    <property type="entry name" value="BROMO"/>
    <property type="match status" value="1"/>
</dbReference>
<dbReference type="InterPro" id="IPR001487">
    <property type="entry name" value="Bromodomain"/>
</dbReference>
<feature type="compositionally biased region" description="Polar residues" evidence="16">
    <location>
        <begin position="1"/>
        <end position="15"/>
    </location>
</feature>
<keyword evidence="11" id="KW-0206">Cytoskeleton</keyword>
<evidence type="ECO:0000256" key="15">
    <source>
        <dbReference type="PROSITE-ProRule" id="PRU00035"/>
    </source>
</evidence>
<keyword evidence="9" id="KW-0010">Activator</keyword>
<keyword evidence="10" id="KW-0804">Transcription</keyword>
<dbReference type="InterPro" id="IPR009464">
    <property type="entry name" value="PCAF_N"/>
</dbReference>
<comment type="similarity">
    <text evidence="3">Belongs to the acetyltransferase family. GCN5 subfamily.</text>
</comment>
<feature type="domain" description="N-acetyltransferase" evidence="18">
    <location>
        <begin position="463"/>
        <end position="611"/>
    </location>
</feature>
<dbReference type="SUPFAM" id="SSF55729">
    <property type="entry name" value="Acyl-CoA N-acyltransferases (Nat)"/>
    <property type="match status" value="1"/>
</dbReference>
<dbReference type="Proteomes" id="UP000789390">
    <property type="component" value="Unassembled WGS sequence"/>
</dbReference>
<dbReference type="SUPFAM" id="SSF47370">
    <property type="entry name" value="Bromodomain"/>
    <property type="match status" value="1"/>
</dbReference>
<keyword evidence="11" id="KW-0963">Cytoplasm</keyword>
<dbReference type="GO" id="GO:0043992">
    <property type="term" value="F:histone H3K9 acetyltransferase activity"/>
    <property type="evidence" value="ECO:0007669"/>
    <property type="project" value="UniProtKB-ARBA"/>
</dbReference>
<dbReference type="GO" id="GO:0005634">
    <property type="term" value="C:nucleus"/>
    <property type="evidence" value="ECO:0007669"/>
    <property type="project" value="UniProtKB-SubCell"/>
</dbReference>
<evidence type="ECO:0000256" key="8">
    <source>
        <dbReference type="ARBA" id="ARBA00023117"/>
    </source>
</evidence>
<dbReference type="EMBL" id="CAKKLH010000326">
    <property type="protein sequence ID" value="CAH0112471.1"/>
    <property type="molecule type" value="Genomic_DNA"/>
</dbReference>
<evidence type="ECO:0000256" key="2">
    <source>
        <dbReference type="ARBA" id="ARBA00004300"/>
    </source>
</evidence>
<dbReference type="PRINTS" id="PR00503">
    <property type="entry name" value="BROMODOMAIN"/>
</dbReference>
<evidence type="ECO:0000256" key="16">
    <source>
        <dbReference type="SAM" id="MobiDB-lite"/>
    </source>
</evidence>
<dbReference type="PROSITE" id="PS51186">
    <property type="entry name" value="GNAT"/>
    <property type="match status" value="1"/>
</dbReference>
<evidence type="ECO:0000256" key="5">
    <source>
        <dbReference type="ARBA" id="ARBA00022679"/>
    </source>
</evidence>
<evidence type="ECO:0000259" key="17">
    <source>
        <dbReference type="PROSITE" id="PS50014"/>
    </source>
</evidence>
<dbReference type="PANTHER" id="PTHR45750">
    <property type="entry name" value="GH11602P"/>
    <property type="match status" value="1"/>
</dbReference>
<dbReference type="Gene3D" id="3.40.630.30">
    <property type="match status" value="1"/>
</dbReference>
<keyword evidence="8 15" id="KW-0103">Bromodomain</keyword>
<dbReference type="FunFam" id="3.40.630.30:FF:000004">
    <property type="entry name" value="Histone acetyltransferase KAT2A"/>
    <property type="match status" value="1"/>
</dbReference>
<dbReference type="InterPro" id="IPR016181">
    <property type="entry name" value="Acyl_CoA_acyltransferase"/>
</dbReference>
<keyword evidence="5" id="KW-0808">Transferase</keyword>
<reference evidence="19" key="1">
    <citation type="submission" date="2021-11" db="EMBL/GenBank/DDBJ databases">
        <authorList>
            <person name="Schell T."/>
        </authorList>
    </citation>
    <scope>NUCLEOTIDE SEQUENCE</scope>
    <source>
        <strain evidence="19">M5</strain>
    </source>
</reference>
<dbReference type="InterPro" id="IPR000182">
    <property type="entry name" value="GNAT_dom"/>
</dbReference>
<evidence type="ECO:0000256" key="9">
    <source>
        <dbReference type="ARBA" id="ARBA00023159"/>
    </source>
</evidence>
<evidence type="ECO:0000256" key="4">
    <source>
        <dbReference type="ARBA" id="ARBA00013184"/>
    </source>
</evidence>
<dbReference type="Pfam" id="PF00439">
    <property type="entry name" value="Bromodomain"/>
    <property type="match status" value="1"/>
</dbReference>
<evidence type="ECO:0000256" key="14">
    <source>
        <dbReference type="ARBA" id="ARBA00048940"/>
    </source>
</evidence>
<keyword evidence="6" id="KW-0156">Chromatin regulator</keyword>
<keyword evidence="13" id="KW-0012">Acyltransferase</keyword>
<organism evidence="19 20">
    <name type="scientific">Daphnia galeata</name>
    <dbReference type="NCBI Taxonomy" id="27404"/>
    <lineage>
        <taxon>Eukaryota</taxon>
        <taxon>Metazoa</taxon>
        <taxon>Ecdysozoa</taxon>
        <taxon>Arthropoda</taxon>
        <taxon>Crustacea</taxon>
        <taxon>Branchiopoda</taxon>
        <taxon>Diplostraca</taxon>
        <taxon>Cladocera</taxon>
        <taxon>Anomopoda</taxon>
        <taxon>Daphniidae</taxon>
        <taxon>Daphnia</taxon>
    </lineage>
</organism>
<evidence type="ECO:0000256" key="12">
    <source>
        <dbReference type="ARBA" id="ARBA00023242"/>
    </source>
</evidence>
<dbReference type="EC" id="2.3.1.48" evidence="4"/>
<name>A0A8J2S0F0_9CRUS</name>
<comment type="caution">
    <text evidence="19">The sequence shown here is derived from an EMBL/GenBank/DDBJ whole genome shotgun (WGS) entry which is preliminary data.</text>
</comment>
<evidence type="ECO:0000256" key="13">
    <source>
        <dbReference type="ARBA" id="ARBA00023315"/>
    </source>
</evidence>
<dbReference type="PANTHER" id="PTHR45750:SF3">
    <property type="entry name" value="HISTONE ACETYLTRANSFERASE"/>
    <property type="match status" value="1"/>
</dbReference>
<dbReference type="CDD" id="cd04301">
    <property type="entry name" value="NAT_SF"/>
    <property type="match status" value="1"/>
</dbReference>
<evidence type="ECO:0000256" key="7">
    <source>
        <dbReference type="ARBA" id="ARBA00023015"/>
    </source>
</evidence>
<evidence type="ECO:0000259" key="18">
    <source>
        <dbReference type="PROSITE" id="PS51186"/>
    </source>
</evidence>
<comment type="subcellular location">
    <subcellularLocation>
        <location evidence="2">Cytoplasm</location>
        <location evidence="2">Cytoskeleton</location>
        <location evidence="2">Microtubule organizing center</location>
        <location evidence="2">Centrosome</location>
    </subcellularLocation>
    <subcellularLocation>
        <location evidence="1">Nucleus</location>
    </subcellularLocation>
</comment>
<comment type="catalytic activity">
    <reaction evidence="14">
        <text>L-lysyl-[histone] + acetyl-CoA = N(6)-acetyl-L-lysyl-[histone] + CoA + H(+)</text>
        <dbReference type="Rhea" id="RHEA:21992"/>
        <dbReference type="Rhea" id="RHEA-COMP:9845"/>
        <dbReference type="Rhea" id="RHEA-COMP:11338"/>
        <dbReference type="ChEBI" id="CHEBI:15378"/>
        <dbReference type="ChEBI" id="CHEBI:29969"/>
        <dbReference type="ChEBI" id="CHEBI:57287"/>
        <dbReference type="ChEBI" id="CHEBI:57288"/>
        <dbReference type="ChEBI" id="CHEBI:61930"/>
        <dbReference type="EC" id="2.3.1.48"/>
    </reaction>
    <physiologicalReaction direction="left-to-right" evidence="14">
        <dbReference type="Rhea" id="RHEA:21993"/>
    </physiologicalReaction>
</comment>
<evidence type="ECO:0000256" key="10">
    <source>
        <dbReference type="ARBA" id="ARBA00023163"/>
    </source>
</evidence>
<dbReference type="CDD" id="cd05509">
    <property type="entry name" value="Bromo_gcn5_like"/>
    <property type="match status" value="1"/>
</dbReference>
<evidence type="ECO:0000256" key="1">
    <source>
        <dbReference type="ARBA" id="ARBA00004123"/>
    </source>
</evidence>